<keyword evidence="3" id="KW-0547">Nucleotide-binding</keyword>
<dbReference type="GO" id="GO:0005200">
    <property type="term" value="F:structural constituent of cytoskeleton"/>
    <property type="evidence" value="ECO:0007669"/>
    <property type="project" value="InterPro"/>
</dbReference>
<gene>
    <name evidence="8" type="primary">TUBB8_0</name>
    <name evidence="8" type="ORF">CK203_096646</name>
</gene>
<dbReference type="InterPro" id="IPR002453">
    <property type="entry name" value="Beta_tubulin"/>
</dbReference>
<feature type="domain" description="Tubulin/FtsZ GTPase" evidence="5">
    <location>
        <begin position="783"/>
        <end position="905"/>
    </location>
</feature>
<dbReference type="AlphaFoldDB" id="A0A438BR79"/>
<dbReference type="GO" id="GO:0007017">
    <property type="term" value="P:microtubule-based process"/>
    <property type="evidence" value="ECO:0007669"/>
    <property type="project" value="InterPro"/>
</dbReference>
<name>A0A438BR79_VITVI</name>
<comment type="similarity">
    <text evidence="1">Belongs to the tubulin family.</text>
</comment>
<feature type="domain" description="GAG-pre-integrase" evidence="7">
    <location>
        <begin position="388"/>
        <end position="425"/>
    </location>
</feature>
<dbReference type="PANTHER" id="PTHR36527:SF3">
    <property type="entry name" value="OS01G0282866 PROTEIN"/>
    <property type="match status" value="1"/>
</dbReference>
<proteinExistence type="inferred from homology"/>
<evidence type="ECO:0000313" key="8">
    <source>
        <dbReference type="EMBL" id="RVW13475.1"/>
    </source>
</evidence>
<dbReference type="Pfam" id="PF13976">
    <property type="entry name" value="gag_pre-integrs"/>
    <property type="match status" value="1"/>
</dbReference>
<dbReference type="GO" id="GO:0005874">
    <property type="term" value="C:microtubule"/>
    <property type="evidence" value="ECO:0007669"/>
    <property type="project" value="UniProtKB-KW"/>
</dbReference>
<dbReference type="InterPro" id="IPR000217">
    <property type="entry name" value="Tubulin"/>
</dbReference>
<dbReference type="InterPro" id="IPR025724">
    <property type="entry name" value="GAG-pre-integrase_dom"/>
</dbReference>
<evidence type="ECO:0000256" key="3">
    <source>
        <dbReference type="ARBA" id="ARBA00022741"/>
    </source>
</evidence>
<dbReference type="Pfam" id="PF14223">
    <property type="entry name" value="Retrotran_gag_2"/>
    <property type="match status" value="1"/>
</dbReference>
<dbReference type="SUPFAM" id="SSF52490">
    <property type="entry name" value="Tubulin nucleotide-binding domain-like"/>
    <property type="match status" value="1"/>
</dbReference>
<feature type="domain" description="Reverse transcriptase Ty1/copia-type" evidence="6">
    <location>
        <begin position="565"/>
        <end position="680"/>
    </location>
</feature>
<dbReference type="SUPFAM" id="SSF56672">
    <property type="entry name" value="DNA/RNA polymerases"/>
    <property type="match status" value="1"/>
</dbReference>
<dbReference type="CDD" id="cd09272">
    <property type="entry name" value="RNase_HI_RT_Ty1"/>
    <property type="match status" value="1"/>
</dbReference>
<sequence>MVSELKSSSMEVDINPAIVNPNPLSSTRSVPVNFNHSLSVKLDITMKYQFNLSPEKMLDLEKQLRNSSSGNNRINYCSFGFSHLFLSQFFLAKAKQFKTQLQHTKKEGSTIDEYLAKIKVCIDSLASVGVSLSTKDHVESILDGLPSDYESFVTSVTLRNDDFPIEEIEYLLMVHESRVEKNNNSLDSSPYAHVASSNVVEKGNCFKQNYYVANSQGSHSAYNDGFRQGGDFGRRGGFNGGCGFNWNDIGRSNRGGRVRRNISGFQARPPWNSNNQNEKPVCQLCGKIGHVVAQCYYRFDHTFQVPRNLSVFGDDNWYPNSRASNHVTSNPTNLMKSAEFVGQNQVTQAVLMVGKVRDGLYAFDSSHLDLRPTQSLSKPPSIVASSFSSKVCTTSLSSTFDLWHRRLGHPSAATIKNVLSKSFPPILSPTMLPTPTSPISSARPISDMDNVVSTHPHAPNSVDSTPALAQVPSLVVSSQQVVSNPTVSRVQHVVSSVADVSVTRRIAKDADNTHPMITRAKSGIVKPKIFIIAVREPSTDVAVLQQDEWKKAMVAKYDALQRRKQHLVFMQQPQGFIDEQNPNLVCRLHKALYGLKQAPRAWFEKLHRALLSFGFVSAKSDQSLFLRFTLSHITYVLVYVDDILVIGSDTTVITSLIAQLKSEFSLKDLEDVHYFLGIQGTLQHGLHLKKSSSLDLVGFCDADWASDLDDRRSTLGHYLVAEITWLRSLLSELQLPLAKPPLVWCDNLSTVLLSANPVLHARTKHIELDLYFVREKVIRNEGGQCGNQIEAKFWEMVCAEHDIDSTGRYQGNTELQLERVNVYYNKASCGRFVPRTVLMDLEPGTMDSVTSGPYGQIFRPNNFVFGQLGASNNWAKGHYTEGAKLIDSVLDMVRKEDENCDCLQGPPIFGRWNWVEHGNTSHFQDQRRIPKFTHLMVDLAIVQM</sequence>
<dbReference type="Pfam" id="PF00091">
    <property type="entry name" value="Tubulin"/>
    <property type="match status" value="1"/>
</dbReference>
<keyword evidence="4" id="KW-0342">GTP-binding</keyword>
<dbReference type="InterPro" id="IPR036525">
    <property type="entry name" value="Tubulin/FtsZ_GTPase_sf"/>
</dbReference>
<evidence type="ECO:0000259" key="7">
    <source>
        <dbReference type="Pfam" id="PF13976"/>
    </source>
</evidence>
<dbReference type="GO" id="GO:0003924">
    <property type="term" value="F:GTPase activity"/>
    <property type="evidence" value="ECO:0007669"/>
    <property type="project" value="InterPro"/>
</dbReference>
<dbReference type="PANTHER" id="PTHR36527">
    <property type="entry name" value="OS01G0282866 PROTEIN"/>
    <property type="match status" value="1"/>
</dbReference>
<dbReference type="Pfam" id="PF07727">
    <property type="entry name" value="RVT_2"/>
    <property type="match status" value="1"/>
</dbReference>
<dbReference type="GO" id="GO:0005525">
    <property type="term" value="F:GTP binding"/>
    <property type="evidence" value="ECO:0007669"/>
    <property type="project" value="UniProtKB-KW"/>
</dbReference>
<dbReference type="InterPro" id="IPR043502">
    <property type="entry name" value="DNA/RNA_pol_sf"/>
</dbReference>
<dbReference type="Gene3D" id="3.40.50.1440">
    <property type="entry name" value="Tubulin/FtsZ, GTPase domain"/>
    <property type="match status" value="1"/>
</dbReference>
<dbReference type="Proteomes" id="UP000288805">
    <property type="component" value="Unassembled WGS sequence"/>
</dbReference>
<dbReference type="InterPro" id="IPR013103">
    <property type="entry name" value="RVT_2"/>
</dbReference>
<evidence type="ECO:0000259" key="6">
    <source>
        <dbReference type="Pfam" id="PF07727"/>
    </source>
</evidence>
<evidence type="ECO:0000256" key="4">
    <source>
        <dbReference type="ARBA" id="ARBA00023134"/>
    </source>
</evidence>
<organism evidence="8 9">
    <name type="scientific">Vitis vinifera</name>
    <name type="common">Grape</name>
    <dbReference type="NCBI Taxonomy" id="29760"/>
    <lineage>
        <taxon>Eukaryota</taxon>
        <taxon>Viridiplantae</taxon>
        <taxon>Streptophyta</taxon>
        <taxon>Embryophyta</taxon>
        <taxon>Tracheophyta</taxon>
        <taxon>Spermatophyta</taxon>
        <taxon>Magnoliopsida</taxon>
        <taxon>eudicotyledons</taxon>
        <taxon>Gunneridae</taxon>
        <taxon>Pentapetalae</taxon>
        <taxon>rosids</taxon>
        <taxon>Vitales</taxon>
        <taxon>Vitaceae</taxon>
        <taxon>Viteae</taxon>
        <taxon>Vitis</taxon>
    </lineage>
</organism>
<dbReference type="PRINTS" id="PR01163">
    <property type="entry name" value="BETATUBULIN"/>
</dbReference>
<evidence type="ECO:0000256" key="2">
    <source>
        <dbReference type="ARBA" id="ARBA00022701"/>
    </source>
</evidence>
<dbReference type="FunFam" id="3.40.50.1440:FF:000031">
    <property type="entry name" value="tubulin beta-4A chain isoform X5"/>
    <property type="match status" value="1"/>
</dbReference>
<reference evidence="8 9" key="1">
    <citation type="journal article" date="2018" name="PLoS Genet.">
        <title>Population sequencing reveals clonal diversity and ancestral inbreeding in the grapevine cultivar Chardonnay.</title>
        <authorList>
            <person name="Roach M.J."/>
            <person name="Johnson D.L."/>
            <person name="Bohlmann J."/>
            <person name="van Vuuren H.J."/>
            <person name="Jones S.J."/>
            <person name="Pretorius I.S."/>
            <person name="Schmidt S.A."/>
            <person name="Borneman A.R."/>
        </authorList>
    </citation>
    <scope>NUCLEOTIDE SEQUENCE [LARGE SCALE GENOMIC DNA]</scope>
    <source>
        <strain evidence="9">cv. Chardonnay</strain>
        <tissue evidence="8">Leaf</tissue>
    </source>
</reference>
<comment type="caution">
    <text evidence="8">The sequence shown here is derived from an EMBL/GenBank/DDBJ whole genome shotgun (WGS) entry which is preliminary data.</text>
</comment>
<protein>
    <submittedName>
        <fullName evidence="8">Tubulin beta-8 chain</fullName>
    </submittedName>
</protein>
<dbReference type="InterPro" id="IPR003008">
    <property type="entry name" value="Tubulin_FtsZ_GTPase"/>
</dbReference>
<evidence type="ECO:0000259" key="5">
    <source>
        <dbReference type="Pfam" id="PF00091"/>
    </source>
</evidence>
<evidence type="ECO:0000313" key="9">
    <source>
        <dbReference type="Proteomes" id="UP000288805"/>
    </source>
</evidence>
<keyword evidence="2" id="KW-0493">Microtubule</keyword>
<accession>A0A438BR79</accession>
<dbReference type="PRINTS" id="PR01161">
    <property type="entry name" value="TUBULIN"/>
</dbReference>
<evidence type="ECO:0000256" key="1">
    <source>
        <dbReference type="ARBA" id="ARBA00009636"/>
    </source>
</evidence>
<dbReference type="EMBL" id="QGNW01002652">
    <property type="protein sequence ID" value="RVW13475.1"/>
    <property type="molecule type" value="Genomic_DNA"/>
</dbReference>